<dbReference type="SUPFAM" id="SSF56784">
    <property type="entry name" value="HAD-like"/>
    <property type="match status" value="1"/>
</dbReference>
<evidence type="ECO:0000259" key="8">
    <source>
        <dbReference type="Pfam" id="PF13579"/>
    </source>
</evidence>
<evidence type="ECO:0000256" key="2">
    <source>
        <dbReference type="ARBA" id="ARBA00012536"/>
    </source>
</evidence>
<dbReference type="EMBL" id="AYKH01000034">
    <property type="protein sequence ID" value="ROO25398.1"/>
    <property type="molecule type" value="Genomic_DNA"/>
</dbReference>
<dbReference type="Pfam" id="PF05116">
    <property type="entry name" value="S6PP"/>
    <property type="match status" value="1"/>
</dbReference>
<protein>
    <recommendedName>
        <fullName evidence="2">sucrose-phosphate synthase</fullName>
        <ecNumber evidence="2">2.4.1.14</ecNumber>
    </recommendedName>
</protein>
<proteinExistence type="inferred from homology"/>
<dbReference type="Proteomes" id="UP000283993">
    <property type="component" value="Unassembled WGS sequence"/>
</dbReference>
<comment type="catalytic activity">
    <reaction evidence="5">
        <text>beta-D-fructose 6-phosphate + UDP-alpha-D-glucose = sucrose 6(F)-phosphate + UDP + H(+)</text>
        <dbReference type="Rhea" id="RHEA:22172"/>
        <dbReference type="ChEBI" id="CHEBI:15378"/>
        <dbReference type="ChEBI" id="CHEBI:57634"/>
        <dbReference type="ChEBI" id="CHEBI:57723"/>
        <dbReference type="ChEBI" id="CHEBI:58223"/>
        <dbReference type="ChEBI" id="CHEBI:58885"/>
        <dbReference type="EC" id="2.4.1.14"/>
    </reaction>
</comment>
<evidence type="ECO:0000313" key="9">
    <source>
        <dbReference type="EMBL" id="ROO25398.1"/>
    </source>
</evidence>
<accession>A0A423PIE6</accession>
<evidence type="ECO:0000259" key="6">
    <source>
        <dbReference type="Pfam" id="PF00534"/>
    </source>
</evidence>
<evidence type="ECO:0000256" key="3">
    <source>
        <dbReference type="ARBA" id="ARBA00022676"/>
    </source>
</evidence>
<dbReference type="Pfam" id="PF00534">
    <property type="entry name" value="Glycos_transf_1"/>
    <property type="match status" value="1"/>
</dbReference>
<dbReference type="SFLD" id="SFLDG01140">
    <property type="entry name" value="C2.B:_Phosphomannomutase_and_P"/>
    <property type="match status" value="1"/>
</dbReference>
<evidence type="ECO:0000256" key="1">
    <source>
        <dbReference type="ARBA" id="ARBA00006530"/>
    </source>
</evidence>
<evidence type="ECO:0000259" key="7">
    <source>
        <dbReference type="Pfam" id="PF05116"/>
    </source>
</evidence>
<dbReference type="SFLD" id="SFLDG01141">
    <property type="entry name" value="C2.B.1:_Sucrose_Phosphatase_Li"/>
    <property type="match status" value="1"/>
</dbReference>
<keyword evidence="10" id="KW-1185">Reference proteome</keyword>
<evidence type="ECO:0000313" key="10">
    <source>
        <dbReference type="Proteomes" id="UP000283993"/>
    </source>
</evidence>
<keyword evidence="3" id="KW-0328">Glycosyltransferase</keyword>
<gene>
    <name evidence="9" type="ORF">SAOR_12685</name>
</gene>
<dbReference type="InterPro" id="IPR006379">
    <property type="entry name" value="HAD-SF_hydro_IIB"/>
</dbReference>
<feature type="domain" description="Glycosyltransferase subfamily 4-like N-terminal" evidence="8">
    <location>
        <begin position="26"/>
        <end position="214"/>
    </location>
</feature>
<dbReference type="InterPro" id="IPR023214">
    <property type="entry name" value="HAD_sf"/>
</dbReference>
<dbReference type="Gene3D" id="3.40.50.2000">
    <property type="entry name" value="Glycogen Phosphorylase B"/>
    <property type="match status" value="2"/>
</dbReference>
<evidence type="ECO:0000256" key="4">
    <source>
        <dbReference type="ARBA" id="ARBA00022679"/>
    </source>
</evidence>
<name>A0A423PIE6_9GAMM</name>
<keyword evidence="4" id="KW-0808">Transferase</keyword>
<dbReference type="InterPro" id="IPR001296">
    <property type="entry name" value="Glyco_trans_1"/>
</dbReference>
<feature type="domain" description="Sucrose phosphatase-like" evidence="7">
    <location>
        <begin position="461"/>
        <end position="699"/>
    </location>
</feature>
<dbReference type="AlphaFoldDB" id="A0A423PIE6"/>
<reference evidence="9 10" key="1">
    <citation type="submission" date="2013-10" db="EMBL/GenBank/DDBJ databases">
        <title>Salinisphaera orenii MK-B5 Genome Sequencing.</title>
        <authorList>
            <person name="Lai Q."/>
            <person name="Li C."/>
            <person name="Shao Z."/>
        </authorList>
    </citation>
    <scope>NUCLEOTIDE SEQUENCE [LARGE SCALE GENOMIC DNA]</scope>
    <source>
        <strain evidence="9 10">MK-B5</strain>
    </source>
</reference>
<dbReference type="GO" id="GO:0016791">
    <property type="term" value="F:phosphatase activity"/>
    <property type="evidence" value="ECO:0007669"/>
    <property type="project" value="UniProtKB-ARBA"/>
</dbReference>
<dbReference type="SUPFAM" id="SSF53756">
    <property type="entry name" value="UDP-Glycosyltransferase/glycogen phosphorylase"/>
    <property type="match status" value="1"/>
</dbReference>
<dbReference type="PANTHER" id="PTHR46039:SF5">
    <property type="entry name" value="SUCROSE-PHOSPHATE SYNTHASE 3-RELATED"/>
    <property type="match status" value="1"/>
</dbReference>
<comment type="caution">
    <text evidence="9">The sequence shown here is derived from an EMBL/GenBank/DDBJ whole genome shotgun (WGS) entry which is preliminary data.</text>
</comment>
<dbReference type="InterPro" id="IPR036412">
    <property type="entry name" value="HAD-like_sf"/>
</dbReference>
<dbReference type="NCBIfam" id="TIGR01484">
    <property type="entry name" value="HAD-SF-IIB"/>
    <property type="match status" value="1"/>
</dbReference>
<dbReference type="InterPro" id="IPR006380">
    <property type="entry name" value="SPP-like_dom"/>
</dbReference>
<dbReference type="Gene3D" id="3.40.50.1000">
    <property type="entry name" value="HAD superfamily/HAD-like"/>
    <property type="match status" value="1"/>
</dbReference>
<dbReference type="InterPro" id="IPR044161">
    <property type="entry name" value="SPS"/>
</dbReference>
<organism evidence="9 10">
    <name type="scientific">Salinisphaera orenii MK-B5</name>
    <dbReference type="NCBI Taxonomy" id="856730"/>
    <lineage>
        <taxon>Bacteria</taxon>
        <taxon>Pseudomonadati</taxon>
        <taxon>Pseudomonadota</taxon>
        <taxon>Gammaproteobacteria</taxon>
        <taxon>Salinisphaerales</taxon>
        <taxon>Salinisphaeraceae</taxon>
        <taxon>Salinisphaera</taxon>
    </lineage>
</organism>
<feature type="domain" description="Glycosyl transferase family 1" evidence="6">
    <location>
        <begin position="240"/>
        <end position="415"/>
    </location>
</feature>
<dbReference type="InterPro" id="IPR028098">
    <property type="entry name" value="Glyco_trans_4-like_N"/>
</dbReference>
<dbReference type="SFLD" id="SFLDS00003">
    <property type="entry name" value="Haloacid_Dehalogenase"/>
    <property type="match status" value="1"/>
</dbReference>
<keyword evidence="9" id="KW-0378">Hydrolase</keyword>
<comment type="similarity">
    <text evidence="1">Belongs to the glycosyltransferase 1 family.</text>
</comment>
<dbReference type="GO" id="GO:0046524">
    <property type="term" value="F:sucrose-phosphate synthase activity"/>
    <property type="evidence" value="ECO:0007669"/>
    <property type="project" value="UniProtKB-EC"/>
</dbReference>
<dbReference type="EC" id="2.4.1.14" evidence="2"/>
<dbReference type="Pfam" id="PF13579">
    <property type="entry name" value="Glyco_trans_4_4"/>
    <property type="match status" value="1"/>
</dbReference>
<dbReference type="GO" id="GO:0000287">
    <property type="term" value="F:magnesium ion binding"/>
    <property type="evidence" value="ECO:0007669"/>
    <property type="project" value="UniProtKB-ARBA"/>
</dbReference>
<sequence>MFIMHIALQGCLRAHDVEYGITADTGGHIRYLLELVQASARDPDVERIEIVTRAFEAGFTDGDYRRGCEYINPKVRIVRLPTPDPGYRPKEQLWDQLPAFADALDDHIDGLERGPDLLHAHYADAGEVAARLKARRGLSFVFTAHSLGRPKVGYAAAIGSTRADAMTPALERRIGFENTALREADLVIASSRDEAELQYADYPDYVPGRIRVIRPASDLQTFERARPTERVERMLGRFLSEPDKPALLAIARPVTRKNLANLIRAYGESPALQARANLVILAGGRQSLDALEPEIADNLREMLALIDHYDLYGRVAYPKQHRGADVPAVYAWARERRGVFANVAFNEPFGLTLLEAAASGLPVIATDSGGPNDIIEQCDNGVLVNPCATDAIAKAARDMLGDPERWQRYADNGRRASAIFDWPRHVQHYHRLIRRLLGRADTAREVPRRTRYRAPADAAPEALLICDIDGTLVGCSHGIHDFNGWQPGQSRMAFGVATGRSFHSALQILEQSDIDWPRFLITSVGAEIHCLNADGVTYRLDTDWQAHIDAGWSREAIVDALAELSELTPQSALEQRRHKISYLCPGGLAIAPKIRGVLAARGIEATVIHSHDRFVDVLPARASKGGAVAHLAASHGIPHARVYVAGDSGNDIEMLRALPCAIIVANYRDDLTTVPGLDHAYLARADHARGVIEGVEHFRARSNVS</sequence>
<dbReference type="RefSeq" id="WP_123631766.1">
    <property type="nucleotide sequence ID" value="NZ_AYKH01000034.1"/>
</dbReference>
<dbReference type="PANTHER" id="PTHR46039">
    <property type="entry name" value="SUCROSE-PHOSPHATE SYNTHASE 3-RELATED"/>
    <property type="match status" value="1"/>
</dbReference>
<dbReference type="Gene3D" id="3.90.1070.10">
    <property type="match status" value="1"/>
</dbReference>
<evidence type="ECO:0000256" key="5">
    <source>
        <dbReference type="ARBA" id="ARBA00047471"/>
    </source>
</evidence>